<dbReference type="EMBL" id="WKFB01001183">
    <property type="protein sequence ID" value="KAF6714957.1"/>
    <property type="molecule type" value="Genomic_DNA"/>
</dbReference>
<proteinExistence type="predicted"/>
<feature type="region of interest" description="Disordered" evidence="1">
    <location>
        <begin position="1"/>
        <end position="24"/>
    </location>
</feature>
<dbReference type="AlphaFoldDB" id="A0A834BPP9"/>
<evidence type="ECO:0000313" key="3">
    <source>
        <dbReference type="Proteomes" id="UP000646548"/>
    </source>
</evidence>
<name>A0A834BPP9_ORYME</name>
<evidence type="ECO:0000256" key="1">
    <source>
        <dbReference type="SAM" id="MobiDB-lite"/>
    </source>
</evidence>
<feature type="region of interest" description="Disordered" evidence="1">
    <location>
        <begin position="64"/>
        <end position="87"/>
    </location>
</feature>
<dbReference type="Proteomes" id="UP000646548">
    <property type="component" value="Unassembled WGS sequence"/>
</dbReference>
<organism evidence="2 3">
    <name type="scientific">Oryzias melastigma</name>
    <name type="common">Marine medaka</name>
    <dbReference type="NCBI Taxonomy" id="30732"/>
    <lineage>
        <taxon>Eukaryota</taxon>
        <taxon>Metazoa</taxon>
        <taxon>Chordata</taxon>
        <taxon>Craniata</taxon>
        <taxon>Vertebrata</taxon>
        <taxon>Euteleostomi</taxon>
        <taxon>Actinopterygii</taxon>
        <taxon>Neopterygii</taxon>
        <taxon>Teleostei</taxon>
        <taxon>Neoteleostei</taxon>
        <taxon>Acanthomorphata</taxon>
        <taxon>Ovalentaria</taxon>
        <taxon>Atherinomorphae</taxon>
        <taxon>Beloniformes</taxon>
        <taxon>Adrianichthyidae</taxon>
        <taxon>Oryziinae</taxon>
        <taxon>Oryzias</taxon>
    </lineage>
</organism>
<protein>
    <submittedName>
        <fullName evidence="2">Uncharacterized protein</fullName>
    </submittedName>
</protein>
<comment type="caution">
    <text evidence="2">The sequence shown here is derived from an EMBL/GenBank/DDBJ whole genome shotgun (WGS) entry which is preliminary data.</text>
</comment>
<accession>A0A834BPP9</accession>
<gene>
    <name evidence="2" type="ORF">FQA47_001087</name>
</gene>
<evidence type="ECO:0000313" key="2">
    <source>
        <dbReference type="EMBL" id="KAF6714957.1"/>
    </source>
</evidence>
<sequence length="87" mass="9839">MESQDAPMAAPLQHRTPRQARNDPPQIFSFNLLIKTRTLQQCAGVCRWRMLRVSFPRRFTPAQHRISGRSRAGKEADGAALPSPWIG</sequence>
<reference evidence="2" key="1">
    <citation type="journal article" name="BMC Genomics">
        <title>Long-read sequencing and de novo genome assembly of marine medaka (Oryzias melastigma).</title>
        <authorList>
            <person name="Liang P."/>
            <person name="Saqib H.S.A."/>
            <person name="Ni X."/>
            <person name="Shen Y."/>
        </authorList>
    </citation>
    <scope>NUCLEOTIDE SEQUENCE</scope>
    <source>
        <strain evidence="2">Bigg-433</strain>
    </source>
</reference>